<evidence type="ECO:0000313" key="1">
    <source>
        <dbReference type="EMBL" id="CAI3971089.1"/>
    </source>
</evidence>
<dbReference type="EMBL" id="OX359470">
    <property type="protein sequence ID" value="CAI3971089.1"/>
    <property type="molecule type" value="Genomic_DNA"/>
</dbReference>
<organism evidence="1">
    <name type="scientific">Ochrobactrum phage ORM_20</name>
    <dbReference type="NCBI Taxonomy" id="2985243"/>
    <lineage>
        <taxon>Viruses</taxon>
    </lineage>
</organism>
<reference evidence="1" key="1">
    <citation type="submission" date="2022-10" db="EMBL/GenBank/DDBJ databases">
        <authorList>
            <person name="Meaden S."/>
        </authorList>
    </citation>
    <scope>NUCLEOTIDE SEQUENCE</scope>
</reference>
<accession>A0A9N6WRZ4</accession>
<proteinExistence type="predicted"/>
<gene>
    <name evidence="1" type="ORF">ORM20_00035</name>
</gene>
<sequence>MMELYTIRVHNCEATTEKEKYFYLHVMEGTIPESFFGFHFVFQNRVILLTFPSKELAQEYIDTKIKAVTRGNRDLTISWPKYDDRYHRDHEMQIVKLGEVW</sequence>
<name>A0A9N6WRZ4_9VIRU</name>
<protein>
    <submittedName>
        <fullName evidence="1">Uncharacterized protein</fullName>
    </submittedName>
</protein>